<dbReference type="HOGENOM" id="CLU_2283368_0_0_9"/>
<dbReference type="EMBL" id="AGZG01000063">
    <property type="protein sequence ID" value="EKB69611.1"/>
    <property type="molecule type" value="Genomic_DNA"/>
</dbReference>
<dbReference type="AlphaFoldDB" id="K1MQ87"/>
<dbReference type="PATRIC" id="fig|883092.3.peg.1131"/>
<evidence type="ECO:0000313" key="3">
    <source>
        <dbReference type="Proteomes" id="UP000004722"/>
    </source>
</evidence>
<keyword evidence="1" id="KW-0812">Transmembrane</keyword>
<organism evidence="2 3">
    <name type="scientific">Lactobacillus crispatus FB077-07</name>
    <dbReference type="NCBI Taxonomy" id="883092"/>
    <lineage>
        <taxon>Bacteria</taxon>
        <taxon>Bacillati</taxon>
        <taxon>Bacillota</taxon>
        <taxon>Bacilli</taxon>
        <taxon>Lactobacillales</taxon>
        <taxon>Lactobacillaceae</taxon>
        <taxon>Lactobacillus</taxon>
    </lineage>
</organism>
<evidence type="ECO:0000313" key="2">
    <source>
        <dbReference type="EMBL" id="EKB69611.1"/>
    </source>
</evidence>
<evidence type="ECO:0008006" key="4">
    <source>
        <dbReference type="Google" id="ProtNLM"/>
    </source>
</evidence>
<evidence type="ECO:0000256" key="1">
    <source>
        <dbReference type="SAM" id="Phobius"/>
    </source>
</evidence>
<comment type="caution">
    <text evidence="2">The sequence shown here is derived from an EMBL/GenBank/DDBJ whole genome shotgun (WGS) entry which is preliminary data.</text>
</comment>
<dbReference type="InterPro" id="IPR032083">
    <property type="entry name" value="DUF4811"/>
</dbReference>
<keyword evidence="1" id="KW-0472">Membrane</keyword>
<dbReference type="Pfam" id="PF16069">
    <property type="entry name" value="DUF4811"/>
    <property type="match status" value="1"/>
</dbReference>
<reference evidence="2 3" key="1">
    <citation type="submission" date="2012-07" db="EMBL/GenBank/DDBJ databases">
        <title>The Genome Sequence of Lactobacillus crispatus FB077-07.</title>
        <authorList>
            <consortium name="The Broad Institute Genome Sequencing Platform"/>
            <person name="Earl A."/>
            <person name="Ward D."/>
            <person name="Feldgarden M."/>
            <person name="Gevers D."/>
            <person name="Saerens B."/>
            <person name="Vaneechoutte M."/>
            <person name="Walker B."/>
            <person name="Young S.K."/>
            <person name="Zeng Q."/>
            <person name="Gargeya S."/>
            <person name="Fitzgerald M."/>
            <person name="Haas B."/>
            <person name="Abouelleil A."/>
            <person name="Alvarado L."/>
            <person name="Arachchi H.M."/>
            <person name="Berlin A.M."/>
            <person name="Chapman S.B."/>
            <person name="Goldberg J."/>
            <person name="Griggs A."/>
            <person name="Gujja S."/>
            <person name="Hansen M."/>
            <person name="Howarth C."/>
            <person name="Imamovic A."/>
            <person name="Larimer J."/>
            <person name="McCowen C."/>
            <person name="Montmayeur A."/>
            <person name="Murphy C."/>
            <person name="Neiman D."/>
            <person name="Pearson M."/>
            <person name="Priest M."/>
            <person name="Roberts A."/>
            <person name="Saif S."/>
            <person name="Shea T."/>
            <person name="Sisk P."/>
            <person name="Sykes S."/>
            <person name="Wortman J."/>
            <person name="Nusbaum C."/>
            <person name="Birren B."/>
        </authorList>
    </citation>
    <scope>NUCLEOTIDE SEQUENCE [LARGE SCALE GENOMIC DNA]</scope>
    <source>
        <strain evidence="2 3">FB077-07</strain>
    </source>
</reference>
<proteinExistence type="predicted"/>
<accession>K1MQ87</accession>
<keyword evidence="1" id="KW-1133">Transmembrane helix</keyword>
<protein>
    <recommendedName>
        <fullName evidence="4">DUF4811 domain-containing protein</fullName>
    </recommendedName>
</protein>
<feature type="transmembrane region" description="Helical" evidence="1">
    <location>
        <begin position="26"/>
        <end position="43"/>
    </location>
</feature>
<gene>
    <name evidence="2" type="ORF">HMPREF9249_01142</name>
</gene>
<dbReference type="Proteomes" id="UP000004722">
    <property type="component" value="Unassembled WGS sequence"/>
</dbReference>
<sequence length="111" mass="12501">MILLILIVAAIMFIYFNIIPGKRHTSIAWLSLIVTILCVVGIVEHDYNHWGMKTETTSSTNTLVSSATPRLPILLYQPLGNGTEKVYLYKTGQLQKKPKSIKLRVVLVKSF</sequence>
<name>K1MQ87_9LACO</name>